<reference evidence="2 3" key="1">
    <citation type="submission" date="2017-12" db="EMBL/GenBank/DDBJ databases">
        <title>Pharmacopeia of the Arctic Ocean.</title>
        <authorList>
            <person name="Collins E."/>
            <person name="Ducluzeau A.-L."/>
        </authorList>
    </citation>
    <scope>NUCLEOTIDE SEQUENCE [LARGE SCALE GENOMIC DNA]</scope>
    <source>
        <strain evidence="2 3">DSM 23325</strain>
    </source>
</reference>
<proteinExistence type="predicted"/>
<evidence type="ECO:0000313" key="3">
    <source>
        <dbReference type="Proteomes" id="UP000233565"/>
    </source>
</evidence>
<accession>A0ABX4R298</accession>
<evidence type="ECO:0000256" key="1">
    <source>
        <dbReference type="SAM" id="MobiDB-lite"/>
    </source>
</evidence>
<dbReference type="EMBL" id="PJBV01000011">
    <property type="protein sequence ID" value="PKH43815.1"/>
    <property type="molecule type" value="Genomic_DNA"/>
</dbReference>
<dbReference type="Proteomes" id="UP000233565">
    <property type="component" value="Unassembled WGS sequence"/>
</dbReference>
<feature type="compositionally biased region" description="Basic and acidic residues" evidence="1">
    <location>
        <begin position="1"/>
        <end position="14"/>
    </location>
</feature>
<protein>
    <submittedName>
        <fullName evidence="2">Uncharacterized protein</fullName>
    </submittedName>
</protein>
<keyword evidence="3" id="KW-1185">Reference proteome</keyword>
<feature type="compositionally biased region" description="Low complexity" evidence="1">
    <location>
        <begin position="112"/>
        <end position="125"/>
    </location>
</feature>
<feature type="region of interest" description="Disordered" evidence="1">
    <location>
        <begin position="1"/>
        <end position="37"/>
    </location>
</feature>
<feature type="region of interest" description="Disordered" evidence="1">
    <location>
        <begin position="112"/>
        <end position="150"/>
    </location>
</feature>
<evidence type="ECO:0000313" key="2">
    <source>
        <dbReference type="EMBL" id="PKH43815.1"/>
    </source>
</evidence>
<comment type="caution">
    <text evidence="2">The sequence shown here is derived from an EMBL/GenBank/DDBJ whole genome shotgun (WGS) entry which is preliminary data.</text>
</comment>
<organism evidence="2 3">
    <name type="scientific">Nocardioides alpinus</name>
    <dbReference type="NCBI Taxonomy" id="748909"/>
    <lineage>
        <taxon>Bacteria</taxon>
        <taxon>Bacillati</taxon>
        <taxon>Actinomycetota</taxon>
        <taxon>Actinomycetes</taxon>
        <taxon>Propionibacteriales</taxon>
        <taxon>Nocardioidaceae</taxon>
        <taxon>Nocardioides</taxon>
    </lineage>
</organism>
<feature type="compositionally biased region" description="Basic and acidic residues" evidence="1">
    <location>
        <begin position="130"/>
        <end position="150"/>
    </location>
</feature>
<name>A0ABX4R298_9ACTN</name>
<gene>
    <name evidence="2" type="ORF">CXG46_05070</name>
</gene>
<sequence>MHSTFRDPADHDPAPHPATHGWRGHRHARNHSFSIARPPERTLLRGLTGMAQPSSRLVWCARLDVGDGAVRAYTDLDAAAVGVEPAVGPCVDVDDPDCRIDVVTRNKATVGASGSLSSTSVSSISPRIEPAGRDWTTKRCRPPDVVKRAG</sequence>